<evidence type="ECO:0000313" key="7">
    <source>
        <dbReference type="EMBL" id="OEH77277.1"/>
    </source>
</evidence>
<accession>A0A1D3D1F9</accession>
<dbReference type="PROSITE" id="PS51257">
    <property type="entry name" value="PROKAR_LIPOPROTEIN"/>
    <property type="match status" value="1"/>
</dbReference>
<evidence type="ECO:0000256" key="1">
    <source>
        <dbReference type="ARBA" id="ARBA00004245"/>
    </source>
</evidence>
<feature type="compositionally biased region" description="Basic and acidic residues" evidence="6">
    <location>
        <begin position="559"/>
        <end position="573"/>
    </location>
</feature>
<comment type="similarity">
    <text evidence="2">Belongs to the KIF-binding protein family.</text>
</comment>
<dbReference type="Pfam" id="PF12309">
    <property type="entry name" value="KBP_C"/>
    <property type="match status" value="1"/>
</dbReference>
<feature type="region of interest" description="Disordered" evidence="6">
    <location>
        <begin position="559"/>
        <end position="595"/>
    </location>
</feature>
<evidence type="ECO:0000256" key="5">
    <source>
        <dbReference type="ARBA" id="ARBA00023212"/>
    </source>
</evidence>
<keyword evidence="4" id="KW-0963">Cytoplasm</keyword>
<dbReference type="PANTHER" id="PTHR46321:SF1">
    <property type="entry name" value="KIF-BINDING PROTEIN"/>
    <property type="match status" value="1"/>
</dbReference>
<dbReference type="VEuPathDB" id="ToxoDB:LOC34617307"/>
<comment type="caution">
    <text evidence="7">The sequence shown here is derived from an EMBL/GenBank/DDBJ whole genome shotgun (WGS) entry which is preliminary data.</text>
</comment>
<proteinExistence type="inferred from homology"/>
<evidence type="ECO:0000256" key="4">
    <source>
        <dbReference type="ARBA" id="ARBA00022490"/>
    </source>
</evidence>
<feature type="region of interest" description="Disordered" evidence="6">
    <location>
        <begin position="129"/>
        <end position="181"/>
    </location>
</feature>
<evidence type="ECO:0000256" key="3">
    <source>
        <dbReference type="ARBA" id="ARBA00016840"/>
    </source>
</evidence>
<name>A0A1D3D1F9_9EIME</name>
<keyword evidence="8" id="KW-1185">Reference proteome</keyword>
<dbReference type="PANTHER" id="PTHR46321">
    <property type="entry name" value="KIF1-BINDING PROTEIN"/>
    <property type="match status" value="1"/>
</dbReference>
<reference evidence="7 8" key="1">
    <citation type="journal article" date="2016" name="BMC Genomics">
        <title>Comparative genomics reveals Cyclospora cayetanensis possesses coccidia-like metabolism and invasion components but unique surface antigens.</title>
        <authorList>
            <person name="Liu S."/>
            <person name="Wang L."/>
            <person name="Zheng H."/>
            <person name="Xu Z."/>
            <person name="Roellig D.M."/>
            <person name="Li N."/>
            <person name="Frace M.A."/>
            <person name="Tang K."/>
            <person name="Arrowood M.J."/>
            <person name="Moss D.M."/>
            <person name="Zhang L."/>
            <person name="Feng Y."/>
            <person name="Xiao L."/>
        </authorList>
    </citation>
    <scope>NUCLEOTIDE SEQUENCE [LARGE SCALE GENOMIC DNA]</scope>
    <source>
        <strain evidence="7 8">CHN_HEN01</strain>
    </source>
</reference>
<protein>
    <recommendedName>
        <fullName evidence="3">KIF-binding protein</fullName>
    </recommendedName>
</protein>
<feature type="compositionally biased region" description="Basic and acidic residues" evidence="6">
    <location>
        <begin position="161"/>
        <end position="172"/>
    </location>
</feature>
<comment type="subcellular location">
    <subcellularLocation>
        <location evidence="1">Cytoplasm</location>
        <location evidence="1">Cytoskeleton</location>
    </subcellularLocation>
</comment>
<dbReference type="InParanoid" id="A0A1D3D1F9"/>
<keyword evidence="5" id="KW-0206">Cytoskeleton</keyword>
<dbReference type="InterPro" id="IPR022083">
    <property type="entry name" value="KBP"/>
</dbReference>
<gene>
    <name evidence="7" type="ORF">cyc_00077</name>
</gene>
<evidence type="ECO:0000256" key="2">
    <source>
        <dbReference type="ARBA" id="ARBA00010305"/>
    </source>
</evidence>
<organism evidence="7 8">
    <name type="scientific">Cyclospora cayetanensis</name>
    <dbReference type="NCBI Taxonomy" id="88456"/>
    <lineage>
        <taxon>Eukaryota</taxon>
        <taxon>Sar</taxon>
        <taxon>Alveolata</taxon>
        <taxon>Apicomplexa</taxon>
        <taxon>Conoidasida</taxon>
        <taxon>Coccidia</taxon>
        <taxon>Eucoccidiorida</taxon>
        <taxon>Eimeriorina</taxon>
        <taxon>Eimeriidae</taxon>
        <taxon>Cyclospora</taxon>
    </lineage>
</organism>
<dbReference type="EMBL" id="JROU02001150">
    <property type="protein sequence ID" value="OEH77277.1"/>
    <property type="molecule type" value="Genomic_DNA"/>
</dbReference>
<dbReference type="AlphaFoldDB" id="A0A1D3D1F9"/>
<evidence type="ECO:0000313" key="8">
    <source>
        <dbReference type="Proteomes" id="UP000095192"/>
    </source>
</evidence>
<sequence>MRLLSGGSGDLDVAFLADQLLPSMGSFALSCNFNVLALVQRGSLVSRPSLSKGQMQTAPVNAQRSAIRNASKLPQVVRGRVGSFPLCCHSGTPDAALPQQLVGKHAMIKLMAAVGTASAQQQLPQPLAVAALPSGGGHPHERDTPSAAGKIAEPAENARSTAEEAPGKKETAATEEGTPSATSIAEAIQLAESLLSDDTSDDLCDSSNSHCLAAEIEAFETKEMPAALVKYWSILECNSKQEQQVHPEAQQHQPEHTQIFAGKYAGRSLLQHTARRCFRLLRRTLTDIQLPPAAVDLHDVCWKSLQPIQRLLLLLCHLLALIGSSQIATEETTEGQQRLCLALLLLLKVVKFNLGYGSQKLQQHCFEILQHIYTSQQLLARCVGAEVLLQQQQLQQPSGEEDSSADAQPTHWEAEAAAASAAALLLLLEQRAVYRQRQREWWEQPEYWEAQNEAAAAAPEVLQIALGKRPPPHLYCDSCSSRKNSPVRLSFCRTSLCEDKSNSNRVAAATLFSLAPVCIDTRELLRNIEGLSDFWEGRQQLLTSEYHLHAAAALVREASSDQEERQRLREQLRQRQQQQQEEGASRSALRTSEAADDDGKDTLYLGCLPMVCLVRHEERQLGEFAAALQQQLAALYAQRLRLTRELRQQGRAFAAEWLQQDGQQDPPQKCQQGKAQAEERGLNLEKILLKDECPLSVSFLLLPLHASGLAGSLLQLNTMPTLCLATLEDAFGLLTLPEAQVRSLIQQKRKQLALQHHVYPQQEPQQQNKEHDVFNNSHRPIGAAAARLTAIPAWNRVPTPGKDEQTTDDRERKRHAITRIESTSKRPSQTCQTDARCCPPCSLLRHLLRMQQRFLLQCRFCCSVVLLQLYTLDSWSTDHTRLSLLQSSVYRDLSFFEGSLPRVIAMYQRRCKLLEPLVQALNPQYYLDLMRQLAYELGDTYEQLHLCKWKEQLPSWEDEVEADIEQDADLMQEEEYSLKVDNGAAPRCLRHD</sequence>
<evidence type="ECO:0000256" key="6">
    <source>
        <dbReference type="SAM" id="MobiDB-lite"/>
    </source>
</evidence>
<dbReference type="VEuPathDB" id="ToxoDB:cyc_00077"/>
<dbReference type="Proteomes" id="UP000095192">
    <property type="component" value="Unassembled WGS sequence"/>
</dbReference>
<dbReference type="GO" id="GO:0005856">
    <property type="term" value="C:cytoskeleton"/>
    <property type="evidence" value="ECO:0007669"/>
    <property type="project" value="UniProtKB-SubCell"/>
</dbReference>